<gene>
    <name evidence="2" type="ORF">EHUX00137_LOCUS25304</name>
</gene>
<accession>A0A7S3SRZ7</accession>
<evidence type="ECO:0000313" key="2">
    <source>
        <dbReference type="EMBL" id="CAE0562296.1"/>
    </source>
</evidence>
<feature type="region of interest" description="Disordered" evidence="1">
    <location>
        <begin position="1"/>
        <end position="32"/>
    </location>
</feature>
<protein>
    <submittedName>
        <fullName evidence="2">Uncharacterized protein</fullName>
    </submittedName>
</protein>
<dbReference type="AlphaFoldDB" id="A0A7S3SRZ7"/>
<feature type="compositionally biased region" description="Pro residues" evidence="1">
    <location>
        <begin position="18"/>
        <end position="28"/>
    </location>
</feature>
<evidence type="ECO:0000256" key="1">
    <source>
        <dbReference type="SAM" id="MobiDB-lite"/>
    </source>
</evidence>
<sequence>MDCCSCNNKNEIVEPAPAADPPPEPAPAPKEQVVSFGAWTSDADADGVADAGADAGAGAGASQEWLKLSEEEPMFYGSGGATSSADGAAATSAAAVGEAAAEAAAAAAAGEVAGEAEAEMFPSDQYPGNLRIDAASEVRAELAAFNKWNNGEWTQTDIDAVKEQQAAAMEAEYEAPWAQHCLDKSRRAE</sequence>
<reference evidence="2" key="1">
    <citation type="submission" date="2021-01" db="EMBL/GenBank/DDBJ databases">
        <authorList>
            <person name="Corre E."/>
            <person name="Pelletier E."/>
            <person name="Niang G."/>
            <person name="Scheremetjew M."/>
            <person name="Finn R."/>
            <person name="Kale V."/>
            <person name="Holt S."/>
            <person name="Cochrane G."/>
            <person name="Meng A."/>
            <person name="Brown T."/>
            <person name="Cohen L."/>
        </authorList>
    </citation>
    <scope>NUCLEOTIDE SEQUENCE</scope>
    <source>
        <strain evidence="2">379</strain>
    </source>
</reference>
<dbReference type="EMBL" id="HBIR01032562">
    <property type="protein sequence ID" value="CAE0562296.1"/>
    <property type="molecule type" value="Transcribed_RNA"/>
</dbReference>
<proteinExistence type="predicted"/>
<organism evidence="2">
    <name type="scientific">Emiliania huxleyi</name>
    <name type="common">Coccolithophore</name>
    <name type="synonym">Pontosphaera huxleyi</name>
    <dbReference type="NCBI Taxonomy" id="2903"/>
    <lineage>
        <taxon>Eukaryota</taxon>
        <taxon>Haptista</taxon>
        <taxon>Haptophyta</taxon>
        <taxon>Prymnesiophyceae</taxon>
        <taxon>Isochrysidales</taxon>
        <taxon>Noelaerhabdaceae</taxon>
        <taxon>Emiliania</taxon>
    </lineage>
</organism>
<name>A0A7S3SRZ7_EMIHU</name>